<keyword evidence="3" id="KW-0274">FAD</keyword>
<dbReference type="InterPro" id="IPR051169">
    <property type="entry name" value="NADH-Q_oxidoreductase"/>
</dbReference>
<evidence type="ECO:0000313" key="6">
    <source>
        <dbReference type="EMBL" id="MBU8873492.1"/>
    </source>
</evidence>
<dbReference type="PANTHER" id="PTHR42913">
    <property type="entry name" value="APOPTOSIS-INDUCING FACTOR 1"/>
    <property type="match status" value="1"/>
</dbReference>
<comment type="cofactor">
    <cofactor evidence="1">
        <name>FAD</name>
        <dbReference type="ChEBI" id="CHEBI:57692"/>
    </cofactor>
</comment>
<dbReference type="InterPro" id="IPR023753">
    <property type="entry name" value="FAD/NAD-binding_dom"/>
</dbReference>
<keyword evidence="4" id="KW-0560">Oxidoreductase</keyword>
<evidence type="ECO:0000256" key="2">
    <source>
        <dbReference type="ARBA" id="ARBA00022630"/>
    </source>
</evidence>
<gene>
    <name evidence="6" type="ORF">KQ910_06935</name>
</gene>
<sequence length="396" mass="42308">MTGRILVLGGGFAGLWSALAATRARAIFDADLEIVLLNDTPWHSIRVRNYEADLSDTRVALDDVLGPVDIRRLQGRVTGIDVRSRRVSYDADGAAQGIGYDRLVFALGSQLARPPIPGLVEHGFDVDTHDAAMRLNEHIARLGSSASTVLVVGGGLTGIETAAEMPGKLRAAGVRTPRVILADHAPRIGSDMGAEAMSVIEEALAALRVETRGGVSVVAVDARGATLEGGERIEAATIVWCAGMRAHPLTSAFPLERDRLGRLPVEPTLKIRGLAAEFAAGDVASFLIDGTHDCVMSCQHGRPMGRFAGHNAVCDLLGRPMLPLAIGWYTTILDLGPWGALYTEGWDRRLVSRGATAKRTKELINRERIYPPRSGDRQALLDAAAPTVQTPPVKFG</sequence>
<dbReference type="Proteomes" id="UP000727907">
    <property type="component" value="Unassembled WGS sequence"/>
</dbReference>
<dbReference type="PANTHER" id="PTHR42913:SF3">
    <property type="entry name" value="64 KDA MITOCHONDRIAL NADH DEHYDROGENASE (EUROFUNG)"/>
    <property type="match status" value="1"/>
</dbReference>
<dbReference type="RefSeq" id="WP_216957731.1">
    <property type="nucleotide sequence ID" value="NZ_JAHOPB010000001.1"/>
</dbReference>
<evidence type="ECO:0000259" key="5">
    <source>
        <dbReference type="Pfam" id="PF07992"/>
    </source>
</evidence>
<evidence type="ECO:0000256" key="3">
    <source>
        <dbReference type="ARBA" id="ARBA00022827"/>
    </source>
</evidence>
<evidence type="ECO:0000256" key="4">
    <source>
        <dbReference type="ARBA" id="ARBA00023002"/>
    </source>
</evidence>
<proteinExistence type="predicted"/>
<accession>A0ABS6IFX1</accession>
<dbReference type="Pfam" id="PF07992">
    <property type="entry name" value="Pyr_redox_2"/>
    <property type="match status" value="1"/>
</dbReference>
<name>A0ABS6IFX1_9HYPH</name>
<comment type="caution">
    <text evidence="6">The sequence shown here is derived from an EMBL/GenBank/DDBJ whole genome shotgun (WGS) entry which is preliminary data.</text>
</comment>
<keyword evidence="7" id="KW-1185">Reference proteome</keyword>
<keyword evidence="2" id="KW-0285">Flavoprotein</keyword>
<evidence type="ECO:0000313" key="7">
    <source>
        <dbReference type="Proteomes" id="UP000727907"/>
    </source>
</evidence>
<reference evidence="6 7" key="1">
    <citation type="submission" date="2021-06" db="EMBL/GenBank/DDBJ databases">
        <authorList>
            <person name="Lee D.H."/>
        </authorList>
    </citation>
    <scope>NUCLEOTIDE SEQUENCE [LARGE SCALE GENOMIC DNA]</scope>
    <source>
        <strain evidence="6 7">MMS21-HV4-11</strain>
    </source>
</reference>
<organism evidence="6 7">
    <name type="scientific">Reyranella humidisoli</name>
    <dbReference type="NCBI Taxonomy" id="2849149"/>
    <lineage>
        <taxon>Bacteria</taxon>
        <taxon>Pseudomonadati</taxon>
        <taxon>Pseudomonadota</taxon>
        <taxon>Alphaproteobacteria</taxon>
        <taxon>Hyphomicrobiales</taxon>
        <taxon>Reyranellaceae</taxon>
        <taxon>Reyranella</taxon>
    </lineage>
</organism>
<evidence type="ECO:0000256" key="1">
    <source>
        <dbReference type="ARBA" id="ARBA00001974"/>
    </source>
</evidence>
<dbReference type="EMBL" id="JAHOPB010000001">
    <property type="protein sequence ID" value="MBU8873492.1"/>
    <property type="molecule type" value="Genomic_DNA"/>
</dbReference>
<feature type="domain" description="FAD/NAD(P)-binding" evidence="5">
    <location>
        <begin position="4"/>
        <end position="293"/>
    </location>
</feature>
<protein>
    <submittedName>
        <fullName evidence="6">FAD-dependent oxidoreductase</fullName>
    </submittedName>
</protein>